<dbReference type="Proteomes" id="UP001597389">
    <property type="component" value="Unassembled WGS sequence"/>
</dbReference>
<comment type="caution">
    <text evidence="1">The sequence shown here is derived from an EMBL/GenBank/DDBJ whole genome shotgun (WGS) entry which is preliminary data.</text>
</comment>
<organism evidence="1 2">
    <name type="scientific">Rubritalea tangerina</name>
    <dbReference type="NCBI Taxonomy" id="430798"/>
    <lineage>
        <taxon>Bacteria</taxon>
        <taxon>Pseudomonadati</taxon>
        <taxon>Verrucomicrobiota</taxon>
        <taxon>Verrucomicrobiia</taxon>
        <taxon>Verrucomicrobiales</taxon>
        <taxon>Rubritaleaceae</taxon>
        <taxon>Rubritalea</taxon>
    </lineage>
</organism>
<proteinExistence type="predicted"/>
<evidence type="ECO:0000313" key="2">
    <source>
        <dbReference type="Proteomes" id="UP001597389"/>
    </source>
</evidence>
<sequence length="254" mass="26848">MKFGIKALVAMNVAVMGVSEAQTIEVASGVFFVGEAVQVEWKGGGGLEDWIALNPRGVAPGEFKALQWCYLNGSHILPERLGKSGLVKFSGVRPGEYDLYLLGDGAYGIVDGPVVVRVAEKTQVKVSVEVKKAGVEVWFENAEAGLNDWVGIYARGQVPGKGRPALHWSYTNGTQLANGVRRSAGSLSFPDLIKDGAYVAYHFTGEGYGLISKPVGFSIGGEVERSEEVEKGGRAAGRASLISVGGISISLTRG</sequence>
<keyword evidence="2" id="KW-1185">Reference proteome</keyword>
<protein>
    <submittedName>
        <fullName evidence="1">Uncharacterized protein</fullName>
    </submittedName>
</protein>
<gene>
    <name evidence="1" type="ORF">ACFSW8_12490</name>
</gene>
<dbReference type="EMBL" id="JBHUJB010000050">
    <property type="protein sequence ID" value="MFD2159719.1"/>
    <property type="molecule type" value="Genomic_DNA"/>
</dbReference>
<name>A0ABW4ZCW3_9BACT</name>
<dbReference type="RefSeq" id="WP_377088243.1">
    <property type="nucleotide sequence ID" value="NZ_JBHSJL010000014.1"/>
</dbReference>
<accession>A0ABW4ZCW3</accession>
<evidence type="ECO:0000313" key="1">
    <source>
        <dbReference type="EMBL" id="MFD2159719.1"/>
    </source>
</evidence>
<reference evidence="2" key="1">
    <citation type="journal article" date="2019" name="Int. J. Syst. Evol. Microbiol.">
        <title>The Global Catalogue of Microorganisms (GCM) 10K type strain sequencing project: providing services to taxonomists for standard genome sequencing and annotation.</title>
        <authorList>
            <consortium name="The Broad Institute Genomics Platform"/>
            <consortium name="The Broad Institute Genome Sequencing Center for Infectious Disease"/>
            <person name="Wu L."/>
            <person name="Ma J."/>
        </authorList>
    </citation>
    <scope>NUCLEOTIDE SEQUENCE [LARGE SCALE GENOMIC DNA]</scope>
    <source>
        <strain evidence="2">CCUG 57942</strain>
    </source>
</reference>